<dbReference type="PANTHER" id="PTHR47932:SF44">
    <property type="entry name" value="MIOREX COMPLEX COMPONENT 1"/>
    <property type="match status" value="1"/>
</dbReference>
<name>A0A1X2HCY4_SYNRA</name>
<keyword evidence="5" id="KW-1185">Reference proteome</keyword>
<dbReference type="Pfam" id="PF13041">
    <property type="entry name" value="PPR_2"/>
    <property type="match status" value="3"/>
</dbReference>
<comment type="caution">
    <text evidence="4">The sequence shown here is derived from an EMBL/GenBank/DDBJ whole genome shotgun (WGS) entry which is preliminary data.</text>
</comment>
<dbReference type="Pfam" id="PF13812">
    <property type="entry name" value="PPR_3"/>
    <property type="match status" value="1"/>
</dbReference>
<feature type="repeat" description="PPR" evidence="2">
    <location>
        <begin position="282"/>
        <end position="316"/>
    </location>
</feature>
<dbReference type="AlphaFoldDB" id="A0A1X2HCY4"/>
<feature type="repeat" description="PPR" evidence="2">
    <location>
        <begin position="434"/>
        <end position="468"/>
    </location>
</feature>
<sequence>MSTRHRCLSHSIIYGVLRAILARPIAASPLQARPLRIAPLHTQHRQALPPWSSSCPRHKCHSFQPKYTNHHSHRNVTITAVPDLQPPTKSCSLDPQEKEDQDARGWTDALDYIDSSYKDDRDLHLPPLSKAQRRKWNYRFNRDHEVKRPGPNGQDIWVTGWKMKSKKQKPATCAEYNYLISQAVVQNQINKGIKLLRQMENSKIKPDKISYTIIINAFCKVADMDKAIKWFKRMIKEKKVNPDLAPDVYTYTSLIDGHMRCADIKQAQYTFGKMIRHHIRPTTVTYNTLIYHSMRRLNLTTAVDFWGQLLKHGLEPDVYTYAIMMHGLGTDGSLDGAWKLYDMMHERGVDVNTVVATTLMGIHMKQHDNDYTIKLFRQFFEDARLEMSSHTRNVLLNAIIHNVDIESLRSYYNQFVVALKDPKIMEKSLLFDPNVYTFTTFMRAFLRKDQLAMVSKIYQDMTKRHVKPTIVTYSILMLAHAYIPDPDACVKILDELKRHRIELNVVHYTIVMRAWGKAKKWDKVKETYETMIADGIEPNAMTMSVLRWSKKVAGVNYPDIPDANV</sequence>
<dbReference type="Pfam" id="PF01535">
    <property type="entry name" value="PPR"/>
    <property type="match status" value="1"/>
</dbReference>
<dbReference type="InterPro" id="IPR011990">
    <property type="entry name" value="TPR-like_helical_dom_sf"/>
</dbReference>
<reference evidence="4 5" key="1">
    <citation type="submission" date="2016-07" db="EMBL/GenBank/DDBJ databases">
        <title>Pervasive Adenine N6-methylation of Active Genes in Fungi.</title>
        <authorList>
            <consortium name="DOE Joint Genome Institute"/>
            <person name="Mondo S.J."/>
            <person name="Dannebaum R.O."/>
            <person name="Kuo R.C."/>
            <person name="Labutti K."/>
            <person name="Haridas S."/>
            <person name="Kuo A."/>
            <person name="Salamov A."/>
            <person name="Ahrendt S.R."/>
            <person name="Lipzen A."/>
            <person name="Sullivan W."/>
            <person name="Andreopoulos W.B."/>
            <person name="Clum A."/>
            <person name="Lindquist E."/>
            <person name="Daum C."/>
            <person name="Ramamoorthy G.K."/>
            <person name="Gryganskyi A."/>
            <person name="Culley D."/>
            <person name="Magnuson J.K."/>
            <person name="James T.Y."/>
            <person name="O'Malley M.A."/>
            <person name="Stajich J.E."/>
            <person name="Spatafora J.W."/>
            <person name="Visel A."/>
            <person name="Grigoriev I.V."/>
        </authorList>
    </citation>
    <scope>NUCLEOTIDE SEQUENCE [LARGE SCALE GENOMIC DNA]</scope>
    <source>
        <strain evidence="4 5">NRRL 2496</strain>
    </source>
</reference>
<evidence type="ECO:0000256" key="2">
    <source>
        <dbReference type="PROSITE-ProRule" id="PRU00708"/>
    </source>
</evidence>
<proteinExistence type="predicted"/>
<dbReference type="STRING" id="13706.A0A1X2HCY4"/>
<evidence type="ECO:0000313" key="5">
    <source>
        <dbReference type="Proteomes" id="UP000242180"/>
    </source>
</evidence>
<dbReference type="InParanoid" id="A0A1X2HCY4"/>
<evidence type="ECO:0008006" key="6">
    <source>
        <dbReference type="Google" id="ProtNLM"/>
    </source>
</evidence>
<accession>A0A1X2HCY4</accession>
<feature type="compositionally biased region" description="Basic and acidic residues" evidence="3">
    <location>
        <begin position="95"/>
        <end position="105"/>
    </location>
</feature>
<dbReference type="EMBL" id="MCGN01000005">
    <property type="protein sequence ID" value="ORY96648.1"/>
    <property type="molecule type" value="Genomic_DNA"/>
</dbReference>
<evidence type="ECO:0000313" key="4">
    <source>
        <dbReference type="EMBL" id="ORY96648.1"/>
    </source>
</evidence>
<dbReference type="InterPro" id="IPR002885">
    <property type="entry name" value="PPR_rpt"/>
</dbReference>
<protein>
    <recommendedName>
        <fullName evidence="6">Pentacotripeptide-repeat region of PRORP domain-containing protein</fullName>
    </recommendedName>
</protein>
<gene>
    <name evidence="4" type="ORF">BCR43DRAFT_492038</name>
</gene>
<keyword evidence="1" id="KW-0677">Repeat</keyword>
<dbReference type="SUPFAM" id="SSF81901">
    <property type="entry name" value="HCP-like"/>
    <property type="match status" value="1"/>
</dbReference>
<feature type="region of interest" description="Disordered" evidence="3">
    <location>
        <begin position="82"/>
        <end position="105"/>
    </location>
</feature>
<feature type="repeat" description="PPR" evidence="2">
    <location>
        <begin position="504"/>
        <end position="538"/>
    </location>
</feature>
<dbReference type="Proteomes" id="UP000242180">
    <property type="component" value="Unassembled WGS sequence"/>
</dbReference>
<feature type="repeat" description="PPR" evidence="2">
    <location>
        <begin position="317"/>
        <end position="351"/>
    </location>
</feature>
<dbReference type="Gene3D" id="1.25.40.10">
    <property type="entry name" value="Tetratricopeptide repeat domain"/>
    <property type="match status" value="3"/>
</dbReference>
<dbReference type="PROSITE" id="PS51375">
    <property type="entry name" value="PPR"/>
    <property type="match status" value="6"/>
</dbReference>
<dbReference type="NCBIfam" id="TIGR00756">
    <property type="entry name" value="PPR"/>
    <property type="match status" value="6"/>
</dbReference>
<feature type="repeat" description="PPR" evidence="2">
    <location>
        <begin position="207"/>
        <end position="242"/>
    </location>
</feature>
<evidence type="ECO:0000256" key="1">
    <source>
        <dbReference type="ARBA" id="ARBA00022737"/>
    </source>
</evidence>
<dbReference type="OrthoDB" id="185373at2759"/>
<dbReference type="PANTHER" id="PTHR47932">
    <property type="entry name" value="ATPASE EXPRESSION PROTEIN 3"/>
    <property type="match status" value="1"/>
</dbReference>
<feature type="repeat" description="PPR" evidence="2">
    <location>
        <begin position="247"/>
        <end position="281"/>
    </location>
</feature>
<organism evidence="4 5">
    <name type="scientific">Syncephalastrum racemosum</name>
    <name type="common">Filamentous fungus</name>
    <dbReference type="NCBI Taxonomy" id="13706"/>
    <lineage>
        <taxon>Eukaryota</taxon>
        <taxon>Fungi</taxon>
        <taxon>Fungi incertae sedis</taxon>
        <taxon>Mucoromycota</taxon>
        <taxon>Mucoromycotina</taxon>
        <taxon>Mucoromycetes</taxon>
        <taxon>Mucorales</taxon>
        <taxon>Syncephalastraceae</taxon>
        <taxon>Syncephalastrum</taxon>
    </lineage>
</organism>
<evidence type="ECO:0000256" key="3">
    <source>
        <dbReference type="SAM" id="MobiDB-lite"/>
    </source>
</evidence>
<dbReference type="OMA" id="LIAKQHW"/>